<dbReference type="Proteomes" id="UP000886800">
    <property type="component" value="Unassembled WGS sequence"/>
</dbReference>
<reference evidence="2" key="2">
    <citation type="submission" date="2021-04" db="EMBL/GenBank/DDBJ databases">
        <authorList>
            <person name="Gilroy R."/>
        </authorList>
    </citation>
    <scope>NUCLEOTIDE SEQUENCE</scope>
    <source>
        <strain evidence="2">CHK188-5543</strain>
    </source>
</reference>
<dbReference type="EMBL" id="DXES01000189">
    <property type="protein sequence ID" value="HIX66362.1"/>
    <property type="molecule type" value="Genomic_DNA"/>
</dbReference>
<evidence type="ECO:0000313" key="2">
    <source>
        <dbReference type="EMBL" id="HIX66362.1"/>
    </source>
</evidence>
<proteinExistence type="predicted"/>
<gene>
    <name evidence="2" type="ORF">H9736_08955</name>
</gene>
<sequence>MARDPRIAVKGSRAAASGGIPAPKQRQTPFAGNVRMGPVQRAGLPPLQELTYAPPAGAAQGAQPPVPPPGSGPAAASELQKLPGWAREFLQESFAHPQPGSGQPGAAPPRQPGGTAAGAAPRPSGLPVKAAAPGQEAQTVWTAPGYVGAPVKMAHKEKPQQQELPPLRVTDAEIRRVAGKVYQLIEDRMKRDRRRMGL</sequence>
<reference evidence="2" key="1">
    <citation type="journal article" date="2021" name="PeerJ">
        <title>Extensive microbial diversity within the chicken gut microbiome revealed by metagenomics and culture.</title>
        <authorList>
            <person name="Gilroy R."/>
            <person name="Ravi A."/>
            <person name="Getino M."/>
            <person name="Pursley I."/>
            <person name="Horton D.L."/>
            <person name="Alikhan N.F."/>
            <person name="Baker D."/>
            <person name="Gharbi K."/>
            <person name="Hall N."/>
            <person name="Watson M."/>
            <person name="Adriaenssens E.M."/>
            <person name="Foster-Nyarko E."/>
            <person name="Jarju S."/>
            <person name="Secka A."/>
            <person name="Antonio M."/>
            <person name="Oren A."/>
            <person name="Chaudhuri R.R."/>
            <person name="La Ragione R."/>
            <person name="Hildebrand F."/>
            <person name="Pallen M.J."/>
        </authorList>
    </citation>
    <scope>NUCLEOTIDE SEQUENCE</scope>
    <source>
        <strain evidence="2">CHK188-5543</strain>
    </source>
</reference>
<feature type="compositionally biased region" description="Low complexity" evidence="1">
    <location>
        <begin position="53"/>
        <end position="63"/>
    </location>
</feature>
<evidence type="ECO:0000313" key="3">
    <source>
        <dbReference type="Proteomes" id="UP000886800"/>
    </source>
</evidence>
<accession>A0A9D1WSG8</accession>
<comment type="caution">
    <text evidence="2">The sequence shown here is derived from an EMBL/GenBank/DDBJ whole genome shotgun (WGS) entry which is preliminary data.</text>
</comment>
<organism evidence="2 3">
    <name type="scientific">Candidatus Anaerotruncus excrementipullorum</name>
    <dbReference type="NCBI Taxonomy" id="2838465"/>
    <lineage>
        <taxon>Bacteria</taxon>
        <taxon>Bacillati</taxon>
        <taxon>Bacillota</taxon>
        <taxon>Clostridia</taxon>
        <taxon>Eubacteriales</taxon>
        <taxon>Oscillospiraceae</taxon>
        <taxon>Anaerotruncus</taxon>
    </lineage>
</organism>
<dbReference type="AlphaFoldDB" id="A0A9D1WSG8"/>
<protein>
    <submittedName>
        <fullName evidence="2">Uncharacterized protein</fullName>
    </submittedName>
</protein>
<name>A0A9D1WSG8_9FIRM</name>
<feature type="region of interest" description="Disordered" evidence="1">
    <location>
        <begin position="1"/>
        <end position="136"/>
    </location>
</feature>
<evidence type="ECO:0000256" key="1">
    <source>
        <dbReference type="SAM" id="MobiDB-lite"/>
    </source>
</evidence>
<feature type="compositionally biased region" description="Low complexity" evidence="1">
    <location>
        <begin position="112"/>
        <end position="125"/>
    </location>
</feature>